<dbReference type="SUPFAM" id="SSF51735">
    <property type="entry name" value="NAD(P)-binding Rossmann-fold domains"/>
    <property type="match status" value="1"/>
</dbReference>
<sequence length="387" mass="41170">MKIAVYGASGYQGRLVLTELARRDIETVLAGRNLARLEEAAAAAGLPDAERRVADTGDHEALVNAFHGCDGVINCAGPFTSSGEAVVRAAIAAGCHYVDTSGEQLYVKKIFDTFTTEAENAGVTVVPATNDGCVPVDLMAHILADRLESVEEIVTTHVVVGGGMSRGSLRSLVATTDAIKAGGMTYHDGDWRPGMPARHTAITLPGQSEATPVMAFPVSEVVTIPRHIRVRHVQGLTEAALGAQLNTPLTPEIIQSLPEGPDEDSRRTQHFTYVLDATSTDGRRARGIVQGPDTYGITAVIAVESARRLIAEPAEPGVLAPAQAYHPTAFLDFLIPHGIQWIIEDAPATRQRELSDQRPSGRDDVAPGRTRTSTTVVLPSSSPAWRP</sequence>
<dbReference type="Proteomes" id="UP001612741">
    <property type="component" value="Unassembled WGS sequence"/>
</dbReference>
<name>A0ABW7YZC0_9ACTN</name>
<dbReference type="InterPro" id="IPR036291">
    <property type="entry name" value="NAD(P)-bd_dom_sf"/>
</dbReference>
<feature type="domain" description="Saccharopine dehydrogenase NADP binding" evidence="2">
    <location>
        <begin position="3"/>
        <end position="126"/>
    </location>
</feature>
<dbReference type="Gene3D" id="3.40.50.720">
    <property type="entry name" value="NAD(P)-binding Rossmann-like Domain"/>
    <property type="match status" value="1"/>
</dbReference>
<comment type="caution">
    <text evidence="3">The sequence shown here is derived from an EMBL/GenBank/DDBJ whole genome shotgun (WGS) entry which is preliminary data.</text>
</comment>
<keyword evidence="4" id="KW-1185">Reference proteome</keyword>
<feature type="region of interest" description="Disordered" evidence="1">
    <location>
        <begin position="350"/>
        <end position="387"/>
    </location>
</feature>
<dbReference type="EMBL" id="JBITGY010000007">
    <property type="protein sequence ID" value="MFI6501277.1"/>
    <property type="molecule type" value="Genomic_DNA"/>
</dbReference>
<dbReference type="InterPro" id="IPR005097">
    <property type="entry name" value="Sacchrp_dh_NADP-bd"/>
</dbReference>
<feature type="compositionally biased region" description="Low complexity" evidence="1">
    <location>
        <begin position="369"/>
        <end position="387"/>
    </location>
</feature>
<dbReference type="PANTHER" id="PTHR43781">
    <property type="entry name" value="SACCHAROPINE DEHYDROGENASE"/>
    <property type="match status" value="1"/>
</dbReference>
<reference evidence="3 4" key="1">
    <citation type="submission" date="2024-10" db="EMBL/GenBank/DDBJ databases">
        <title>The Natural Products Discovery Center: Release of the First 8490 Sequenced Strains for Exploring Actinobacteria Biosynthetic Diversity.</title>
        <authorList>
            <person name="Kalkreuter E."/>
            <person name="Kautsar S.A."/>
            <person name="Yang D."/>
            <person name="Bader C.D."/>
            <person name="Teijaro C.N."/>
            <person name="Fluegel L."/>
            <person name="Davis C.M."/>
            <person name="Simpson J.R."/>
            <person name="Lauterbach L."/>
            <person name="Steele A.D."/>
            <person name="Gui C."/>
            <person name="Meng S."/>
            <person name="Li G."/>
            <person name="Viehrig K."/>
            <person name="Ye F."/>
            <person name="Su P."/>
            <person name="Kiefer A.F."/>
            <person name="Nichols A."/>
            <person name="Cepeda A.J."/>
            <person name="Yan W."/>
            <person name="Fan B."/>
            <person name="Jiang Y."/>
            <person name="Adhikari A."/>
            <person name="Zheng C.-J."/>
            <person name="Schuster L."/>
            <person name="Cowan T.M."/>
            <person name="Smanski M.J."/>
            <person name="Chevrette M.G."/>
            <person name="De Carvalho L.P.S."/>
            <person name="Shen B."/>
        </authorList>
    </citation>
    <scope>NUCLEOTIDE SEQUENCE [LARGE SCALE GENOMIC DNA]</scope>
    <source>
        <strain evidence="3 4">NPDC050545</strain>
    </source>
</reference>
<accession>A0ABW7YZC0</accession>
<evidence type="ECO:0000313" key="3">
    <source>
        <dbReference type="EMBL" id="MFI6501277.1"/>
    </source>
</evidence>
<evidence type="ECO:0000256" key="1">
    <source>
        <dbReference type="SAM" id="MobiDB-lite"/>
    </source>
</evidence>
<feature type="compositionally biased region" description="Basic and acidic residues" evidence="1">
    <location>
        <begin position="350"/>
        <end position="366"/>
    </location>
</feature>
<gene>
    <name evidence="3" type="ORF">ACIBG2_28140</name>
</gene>
<protein>
    <submittedName>
        <fullName evidence="3">Saccharopine dehydrogenase family protein</fullName>
    </submittedName>
</protein>
<dbReference type="Pfam" id="PF03435">
    <property type="entry name" value="Sacchrp_dh_NADP"/>
    <property type="match status" value="1"/>
</dbReference>
<dbReference type="RefSeq" id="WP_397085685.1">
    <property type="nucleotide sequence ID" value="NZ_JBITGY010000007.1"/>
</dbReference>
<evidence type="ECO:0000259" key="2">
    <source>
        <dbReference type="Pfam" id="PF03435"/>
    </source>
</evidence>
<organism evidence="3 4">
    <name type="scientific">Nonomuraea typhae</name>
    <dbReference type="NCBI Taxonomy" id="2603600"/>
    <lineage>
        <taxon>Bacteria</taxon>
        <taxon>Bacillati</taxon>
        <taxon>Actinomycetota</taxon>
        <taxon>Actinomycetes</taxon>
        <taxon>Streptosporangiales</taxon>
        <taxon>Streptosporangiaceae</taxon>
        <taxon>Nonomuraea</taxon>
    </lineage>
</organism>
<evidence type="ECO:0000313" key="4">
    <source>
        <dbReference type="Proteomes" id="UP001612741"/>
    </source>
</evidence>
<proteinExistence type="predicted"/>
<dbReference type="PANTHER" id="PTHR43781:SF1">
    <property type="entry name" value="SACCHAROPINE DEHYDROGENASE"/>
    <property type="match status" value="1"/>
</dbReference>